<dbReference type="OrthoDB" id="2716410at2"/>
<sequence length="220" mass="24431">MRNMVIARKEKIKSSSVSGGTVLLSMKEGKGKAAEEAGHVFIPLELAEEYKGKHAKVYFDLELYPFYQRMKEVIAGSGDPRGVLRLRRTLPETGGDTDICGDLFVLSAVAGEPERIHITATNRGKVPRHHILTLSFAEGKMAHLEYTFGGTDERIELEWSGIKRIAEFDSKEMTPVKPSGSTRLPLQYSVEDILEKSRIADEAFYEKLETCKKLVKGGGA</sequence>
<keyword evidence="2" id="KW-1185">Reference proteome</keyword>
<accession>A0A0V8HEU6</accession>
<reference evidence="2" key="1">
    <citation type="submission" date="2016-08" db="EMBL/GenBank/DDBJ databases">
        <authorList>
            <person name="Varghese N."/>
            <person name="Submissions Spin"/>
        </authorList>
    </citation>
    <scope>NUCLEOTIDE SEQUENCE [LARGE SCALE GENOMIC DNA]</scope>
    <source>
        <strain evidence="2">SGD-1123</strain>
    </source>
</reference>
<protein>
    <submittedName>
        <fullName evidence="1">Uncharacterized protein</fullName>
    </submittedName>
</protein>
<evidence type="ECO:0000313" key="1">
    <source>
        <dbReference type="EMBL" id="SCC22212.1"/>
    </source>
</evidence>
<organism evidence="1 2">
    <name type="scientific">[Bacillus] enclensis</name>
    <dbReference type="NCBI Taxonomy" id="1402860"/>
    <lineage>
        <taxon>Bacteria</taxon>
        <taxon>Bacillati</taxon>
        <taxon>Bacillota</taxon>
        <taxon>Bacilli</taxon>
        <taxon>Bacillales</taxon>
        <taxon>Bacillaceae</taxon>
        <taxon>Rossellomorea</taxon>
    </lineage>
</organism>
<dbReference type="AlphaFoldDB" id="A0A0V8HEU6"/>
<dbReference type="EMBL" id="FMAU01000004">
    <property type="protein sequence ID" value="SCC22212.1"/>
    <property type="molecule type" value="Genomic_DNA"/>
</dbReference>
<name>A0A0V8HEU6_9BACI</name>
<evidence type="ECO:0000313" key="2">
    <source>
        <dbReference type="Proteomes" id="UP000181997"/>
    </source>
</evidence>
<dbReference type="RefSeq" id="WP_058299218.1">
    <property type="nucleotide sequence ID" value="NZ_FMAU01000004.1"/>
</dbReference>
<dbReference type="Proteomes" id="UP000181997">
    <property type="component" value="Unassembled WGS sequence"/>
</dbReference>
<proteinExistence type="predicted"/>
<gene>
    <name evidence="1" type="ORF">GA0061094_3204</name>
</gene>